<name>A0AA36MF64_CYLNA</name>
<protein>
    <submittedName>
        <fullName evidence="1">Uncharacterized protein</fullName>
    </submittedName>
</protein>
<evidence type="ECO:0000313" key="1">
    <source>
        <dbReference type="EMBL" id="CAJ0607162.1"/>
    </source>
</evidence>
<sequence>MSVDLDSLLDEAEAGAPFHTIAIAIRSLEQRIDHLLAAIDRCTHDIFGPSAKAEKKEFKCCDSDSFAHHRHLATAALRLSTPPLIVVSHLPSTTQPIQPPTSK</sequence>
<dbReference type="AlphaFoldDB" id="A0AA36MF64"/>
<accession>A0AA36MF64</accession>
<keyword evidence="2" id="KW-1185">Reference proteome</keyword>
<organism evidence="1 2">
    <name type="scientific">Cylicocyclus nassatus</name>
    <name type="common">Nematode worm</name>
    <dbReference type="NCBI Taxonomy" id="53992"/>
    <lineage>
        <taxon>Eukaryota</taxon>
        <taxon>Metazoa</taxon>
        <taxon>Ecdysozoa</taxon>
        <taxon>Nematoda</taxon>
        <taxon>Chromadorea</taxon>
        <taxon>Rhabditida</taxon>
        <taxon>Rhabditina</taxon>
        <taxon>Rhabditomorpha</taxon>
        <taxon>Strongyloidea</taxon>
        <taxon>Strongylidae</taxon>
        <taxon>Cylicocyclus</taxon>
    </lineage>
</organism>
<dbReference type="EMBL" id="CATQJL010000316">
    <property type="protein sequence ID" value="CAJ0607162.1"/>
    <property type="molecule type" value="Genomic_DNA"/>
</dbReference>
<gene>
    <name evidence="1" type="ORF">CYNAS_LOCUS19145</name>
</gene>
<reference evidence="1" key="1">
    <citation type="submission" date="2023-07" db="EMBL/GenBank/DDBJ databases">
        <authorList>
            <consortium name="CYATHOMIX"/>
        </authorList>
    </citation>
    <scope>NUCLEOTIDE SEQUENCE</scope>
    <source>
        <strain evidence="1">N/A</strain>
    </source>
</reference>
<evidence type="ECO:0000313" key="2">
    <source>
        <dbReference type="Proteomes" id="UP001176961"/>
    </source>
</evidence>
<comment type="caution">
    <text evidence="1">The sequence shown here is derived from an EMBL/GenBank/DDBJ whole genome shotgun (WGS) entry which is preliminary data.</text>
</comment>
<proteinExistence type="predicted"/>
<dbReference type="Proteomes" id="UP001176961">
    <property type="component" value="Unassembled WGS sequence"/>
</dbReference>